<gene>
    <name evidence="1" type="ORF">LCGC14_2720820</name>
</gene>
<dbReference type="AlphaFoldDB" id="A0A0F8ZA21"/>
<sequence>MRYLKLLFIISISLITACSKFDNNSYEYKELCTFDEKIFDSLEGEVRESISKPSELNNFLLVRQMHPDTNSYSVTLFENEMSKGTVYYIDNEKNKVFSLLSPNYVNNIFLASKSLEEFNVSRYFTTENIFGFSCYSIEVNKNSNYKSYDFVGMTRNSALYEFVNKIERAAALAYY</sequence>
<protein>
    <recommendedName>
        <fullName evidence="2">Lipoprotein</fullName>
    </recommendedName>
</protein>
<name>A0A0F8ZA21_9ZZZZ</name>
<evidence type="ECO:0008006" key="2">
    <source>
        <dbReference type="Google" id="ProtNLM"/>
    </source>
</evidence>
<dbReference type="EMBL" id="LAZR01048999">
    <property type="protein sequence ID" value="KKK90657.1"/>
    <property type="molecule type" value="Genomic_DNA"/>
</dbReference>
<reference evidence="1" key="1">
    <citation type="journal article" date="2015" name="Nature">
        <title>Complex archaea that bridge the gap between prokaryotes and eukaryotes.</title>
        <authorList>
            <person name="Spang A."/>
            <person name="Saw J.H."/>
            <person name="Jorgensen S.L."/>
            <person name="Zaremba-Niedzwiedzka K."/>
            <person name="Martijn J."/>
            <person name="Lind A.E."/>
            <person name="van Eijk R."/>
            <person name="Schleper C."/>
            <person name="Guy L."/>
            <person name="Ettema T.J."/>
        </authorList>
    </citation>
    <scope>NUCLEOTIDE SEQUENCE</scope>
</reference>
<evidence type="ECO:0000313" key="1">
    <source>
        <dbReference type="EMBL" id="KKK90657.1"/>
    </source>
</evidence>
<accession>A0A0F8ZA21</accession>
<comment type="caution">
    <text evidence="1">The sequence shown here is derived from an EMBL/GenBank/DDBJ whole genome shotgun (WGS) entry which is preliminary data.</text>
</comment>
<proteinExistence type="predicted"/>
<dbReference type="PROSITE" id="PS51257">
    <property type="entry name" value="PROKAR_LIPOPROTEIN"/>
    <property type="match status" value="1"/>
</dbReference>
<organism evidence="1">
    <name type="scientific">marine sediment metagenome</name>
    <dbReference type="NCBI Taxonomy" id="412755"/>
    <lineage>
        <taxon>unclassified sequences</taxon>
        <taxon>metagenomes</taxon>
        <taxon>ecological metagenomes</taxon>
    </lineage>
</organism>